<comment type="caution">
    <text evidence="6">The sequence shown here is derived from an EMBL/GenBank/DDBJ whole genome shotgun (WGS) entry which is preliminary data.</text>
</comment>
<dbReference type="InterPro" id="IPR036939">
    <property type="entry name" value="Cu2_ascorb_mOase_N_sf"/>
</dbReference>
<feature type="domain" description="Lipid/polyisoprenoid-binding YceI-like" evidence="5">
    <location>
        <begin position="89"/>
        <end position="259"/>
    </location>
</feature>
<sequence>MGWNWATLIVVVLILAAVVAFAWSWRAMHREASSRPPTALMFGVPVVAAAVAFGAWFTADEWDWLLADGTVRSDGAEAPPVEVADGSERFVLVDGSQVTYRIDERLGGSDSTAVGTTTVLAGEIAVDRETPSDSVLGTIVVNVERFESDSTLRDKRIRHDFLESTEYPYATFVPTSVEGLPDRSTDGQRIPVEITGDLTVKETTATETFGGWVRIDDDRLTAEMSTTALMSTYDVGPIAISGLVSTSDEVELTFSLVAVPSGAVDELDEFELAGDPAPIDTTQPAATSAPDDAAAAPTTTVEPAYDTARFSAAVLPTIETHCASCHVPGGPGAATVEFATIADVAAVAADIALVTESRYMPPWTASDLSVDFEHDWSLSDEQIAEIAAWAEADGAVDVEPSTGLEPRNAIVVPLDADVTVAAEPYTGSVDQRDDYRCQIYEMPPADDTRWITGYTIVPDQVEIVHHAIFFRADAAVMDDARALDARDEAPGWPCFGLAGLRGTEQIGGWAPGQQPKTYAEGSGIRMEPGDFLVTQIHYHYDHDAPADESALDVEFADADQVAAADGAFDDVVVTTYLAPAEIPCRDDESGPLCDRATVIADIRDKFGDFAAIIPDGLIAQCGADLQAMMADTDGVGYASCDHRASAYGEIVGVLGHMHEFGETFRMTLNPGTADEQILLDIPNWAFEWQFDYRPIDTIVVGPGDVIRVECTWDRSLAPMPEPRHITWNEGTEDEMCYSTLSTVDR</sequence>
<dbReference type="GO" id="GO:0005507">
    <property type="term" value="F:copper ion binding"/>
    <property type="evidence" value="ECO:0007669"/>
    <property type="project" value="InterPro"/>
</dbReference>
<accession>A0A4R7I306</accession>
<dbReference type="InterPro" id="IPR036909">
    <property type="entry name" value="Cyt_c-like_dom_sf"/>
</dbReference>
<feature type="transmembrane region" description="Helical" evidence="4">
    <location>
        <begin position="6"/>
        <end position="25"/>
    </location>
</feature>
<dbReference type="PANTHER" id="PTHR34406:SF1">
    <property type="entry name" value="PROTEIN YCEI"/>
    <property type="match status" value="1"/>
</dbReference>
<name>A0A4R7I306_9ACTN</name>
<evidence type="ECO:0000256" key="3">
    <source>
        <dbReference type="SAM" id="MobiDB-lite"/>
    </source>
</evidence>
<dbReference type="EMBL" id="SOAU01000001">
    <property type="protein sequence ID" value="TDT17610.1"/>
    <property type="molecule type" value="Genomic_DNA"/>
</dbReference>
<evidence type="ECO:0000256" key="2">
    <source>
        <dbReference type="ARBA" id="ARBA00023157"/>
    </source>
</evidence>
<evidence type="ECO:0000259" key="5">
    <source>
        <dbReference type="SMART" id="SM00867"/>
    </source>
</evidence>
<dbReference type="InterPro" id="IPR008977">
    <property type="entry name" value="PHM/PNGase_F_dom_sf"/>
</dbReference>
<feature type="region of interest" description="Disordered" evidence="3">
    <location>
        <begin position="274"/>
        <end position="298"/>
    </location>
</feature>
<evidence type="ECO:0000313" key="6">
    <source>
        <dbReference type="EMBL" id="TDT17610.1"/>
    </source>
</evidence>
<evidence type="ECO:0000256" key="4">
    <source>
        <dbReference type="SAM" id="Phobius"/>
    </source>
</evidence>
<keyword evidence="4" id="KW-0472">Membrane</keyword>
<keyword evidence="7" id="KW-1185">Reference proteome</keyword>
<dbReference type="GO" id="GO:0020037">
    <property type="term" value="F:heme binding"/>
    <property type="evidence" value="ECO:0007669"/>
    <property type="project" value="InterPro"/>
</dbReference>
<dbReference type="PANTHER" id="PTHR34406">
    <property type="entry name" value="PROTEIN YCEI"/>
    <property type="match status" value="1"/>
</dbReference>
<evidence type="ECO:0000313" key="7">
    <source>
        <dbReference type="Proteomes" id="UP000294558"/>
    </source>
</evidence>
<reference evidence="6 7" key="1">
    <citation type="submission" date="2019-03" db="EMBL/GenBank/DDBJ databases">
        <title>Sequencing the genomes of 1000 actinobacteria strains.</title>
        <authorList>
            <person name="Klenk H.-P."/>
        </authorList>
    </citation>
    <scope>NUCLEOTIDE SEQUENCE [LARGE SCALE GENOMIC DNA]</scope>
    <source>
        <strain evidence="6 7">DSM 18936</strain>
    </source>
</reference>
<dbReference type="SMART" id="SM00867">
    <property type="entry name" value="YceI"/>
    <property type="match status" value="1"/>
</dbReference>
<keyword evidence="4" id="KW-1133">Transmembrane helix</keyword>
<dbReference type="GO" id="GO:0009055">
    <property type="term" value="F:electron transfer activity"/>
    <property type="evidence" value="ECO:0007669"/>
    <property type="project" value="InterPro"/>
</dbReference>
<dbReference type="Gene3D" id="2.60.120.310">
    <property type="entry name" value="Copper type II, ascorbate-dependent monooxygenase, N-terminal domain"/>
    <property type="match status" value="1"/>
</dbReference>
<dbReference type="AlphaFoldDB" id="A0A4R7I306"/>
<dbReference type="GO" id="GO:0016715">
    <property type="term" value="F:oxidoreductase activity, acting on paired donors, with incorporation or reduction of molecular oxygen, reduced ascorbate as one donor, and incorporation of one atom of oxygen"/>
    <property type="evidence" value="ECO:0007669"/>
    <property type="project" value="InterPro"/>
</dbReference>
<proteinExistence type="inferred from homology"/>
<keyword evidence="4" id="KW-0812">Transmembrane</keyword>
<protein>
    <submittedName>
        <fullName evidence="6">YceI-like domain-containing protein</fullName>
    </submittedName>
</protein>
<gene>
    <name evidence="6" type="ORF">BDK89_3221</name>
</gene>
<feature type="transmembrane region" description="Helical" evidence="4">
    <location>
        <begin position="37"/>
        <end position="57"/>
    </location>
</feature>
<dbReference type="Pfam" id="PF04264">
    <property type="entry name" value="YceI"/>
    <property type="match status" value="1"/>
</dbReference>
<feature type="compositionally biased region" description="Low complexity" evidence="3">
    <location>
        <begin position="280"/>
        <end position="298"/>
    </location>
</feature>
<organism evidence="6 7">
    <name type="scientific">Ilumatobacter fluminis</name>
    <dbReference type="NCBI Taxonomy" id="467091"/>
    <lineage>
        <taxon>Bacteria</taxon>
        <taxon>Bacillati</taxon>
        <taxon>Actinomycetota</taxon>
        <taxon>Acidimicrobiia</taxon>
        <taxon>Acidimicrobiales</taxon>
        <taxon>Ilumatobacteraceae</taxon>
        <taxon>Ilumatobacter</taxon>
    </lineage>
</organism>
<dbReference type="Proteomes" id="UP000294558">
    <property type="component" value="Unassembled WGS sequence"/>
</dbReference>
<dbReference type="SUPFAM" id="SSF49742">
    <property type="entry name" value="PHM/PNGase F"/>
    <property type="match status" value="2"/>
</dbReference>
<dbReference type="InterPro" id="IPR036761">
    <property type="entry name" value="TTHA0802/YceI-like_sf"/>
</dbReference>
<keyword evidence="2" id="KW-1015">Disulfide bond</keyword>
<comment type="similarity">
    <text evidence="1">Belongs to the UPF0312 family.</text>
</comment>
<evidence type="ECO:0000256" key="1">
    <source>
        <dbReference type="ARBA" id="ARBA00008812"/>
    </source>
</evidence>
<dbReference type="Gene3D" id="2.60.120.230">
    <property type="match status" value="1"/>
</dbReference>
<dbReference type="SUPFAM" id="SSF46626">
    <property type="entry name" value="Cytochrome c"/>
    <property type="match status" value="1"/>
</dbReference>
<dbReference type="InterPro" id="IPR007372">
    <property type="entry name" value="Lipid/polyisoprenoid-bd_YceI"/>
</dbReference>
<dbReference type="Gene3D" id="2.40.128.110">
    <property type="entry name" value="Lipid/polyisoprenoid-binding, YceI-like"/>
    <property type="match status" value="1"/>
</dbReference>
<dbReference type="SUPFAM" id="SSF101874">
    <property type="entry name" value="YceI-like"/>
    <property type="match status" value="1"/>
</dbReference>
<dbReference type="InterPro" id="IPR014784">
    <property type="entry name" value="Cu2_ascorb_mOase-like_C"/>
</dbReference>